<organism evidence="1 2">
    <name type="scientific">Trichonephila clavipes</name>
    <name type="common">Golden silk orbweaver</name>
    <name type="synonym">Nephila clavipes</name>
    <dbReference type="NCBI Taxonomy" id="2585209"/>
    <lineage>
        <taxon>Eukaryota</taxon>
        <taxon>Metazoa</taxon>
        <taxon>Ecdysozoa</taxon>
        <taxon>Arthropoda</taxon>
        <taxon>Chelicerata</taxon>
        <taxon>Arachnida</taxon>
        <taxon>Araneae</taxon>
        <taxon>Araneomorphae</taxon>
        <taxon>Entelegynae</taxon>
        <taxon>Araneoidea</taxon>
        <taxon>Nephilidae</taxon>
        <taxon>Trichonephila</taxon>
    </lineage>
</organism>
<dbReference type="AlphaFoldDB" id="A0A8X6RRF0"/>
<reference evidence="1" key="1">
    <citation type="submission" date="2020-08" db="EMBL/GenBank/DDBJ databases">
        <title>Multicomponent nature underlies the extraordinary mechanical properties of spider dragline silk.</title>
        <authorList>
            <person name="Kono N."/>
            <person name="Nakamura H."/>
            <person name="Mori M."/>
            <person name="Yoshida Y."/>
            <person name="Ohtoshi R."/>
            <person name="Malay A.D."/>
            <person name="Moran D.A.P."/>
            <person name="Tomita M."/>
            <person name="Numata K."/>
            <person name="Arakawa K."/>
        </authorList>
    </citation>
    <scope>NUCLEOTIDE SEQUENCE</scope>
</reference>
<evidence type="ECO:0000313" key="1">
    <source>
        <dbReference type="EMBL" id="GFX93807.1"/>
    </source>
</evidence>
<proteinExistence type="predicted"/>
<evidence type="ECO:0000313" key="2">
    <source>
        <dbReference type="Proteomes" id="UP000887159"/>
    </source>
</evidence>
<comment type="caution">
    <text evidence="1">The sequence shown here is derived from an EMBL/GenBank/DDBJ whole genome shotgun (WGS) entry which is preliminary data.</text>
</comment>
<name>A0A8X6RRF0_TRICX</name>
<dbReference type="Proteomes" id="UP000887159">
    <property type="component" value="Unassembled WGS sequence"/>
</dbReference>
<accession>A0A8X6RRF0</accession>
<dbReference type="EMBL" id="BMAU01021175">
    <property type="protein sequence ID" value="GFX93807.1"/>
    <property type="molecule type" value="Genomic_DNA"/>
</dbReference>
<keyword evidence="2" id="KW-1185">Reference proteome</keyword>
<sequence>MNSYGNTEKNVIFQDELIVIGSNGDLKVKFKNGCNTYVGITNRYKKINGPLGHPCVRHWHASVFIPGASSEAPGLDNTGYELETMTIRLPRNENYYNSLPGETIFSSTRPRLVGGND</sequence>
<protein>
    <submittedName>
        <fullName evidence="1">Uncharacterized protein</fullName>
    </submittedName>
</protein>
<gene>
    <name evidence="1" type="ORF">TNCV_1589831</name>
</gene>